<reference evidence="2 3" key="1">
    <citation type="journal article" date="2008" name="Nat. Biotechnol.">
        <title>Genome sequencing and analysis of the filamentous fungus Penicillium chrysogenum.</title>
        <authorList>
            <person name="van den Berg M.A."/>
            <person name="Albang R."/>
            <person name="Albermann K."/>
            <person name="Badger J.H."/>
            <person name="Daran J.-M."/>
            <person name="Driessen A.J.M."/>
            <person name="Garcia-Estrada C."/>
            <person name="Fedorova N.D."/>
            <person name="Harris D.M."/>
            <person name="Heijne W.H.M."/>
            <person name="Joardar V.S."/>
            <person name="Kiel J.A.K.W."/>
            <person name="Kovalchuk A."/>
            <person name="Martin J.F."/>
            <person name="Nierman W.C."/>
            <person name="Nijland J.G."/>
            <person name="Pronk J.T."/>
            <person name="Roubos J.A."/>
            <person name="van der Klei I.J."/>
            <person name="van Peij N.N.M.E."/>
            <person name="Veenhuis M."/>
            <person name="von Doehren H."/>
            <person name="Wagner C."/>
            <person name="Wortman J.R."/>
            <person name="Bovenberg R.A.L."/>
        </authorList>
    </citation>
    <scope>NUCLEOTIDE SEQUENCE [LARGE SCALE GENOMIC DNA]</scope>
    <source>
        <strain evidence="3">ATCC 28089 / DSM 1075 / NRRL 1951 / Wisconsin 54-1255</strain>
    </source>
</reference>
<dbReference type="OMA" id="ALEGVMW"/>
<name>B6HMB7_PENRW</name>
<sequence length="123" mass="13910">MGIVKAWRKRETESQSEILDVERLLRHSTEAPMTKQGRSLWNAREASAQGVKRRIAGKFEAKMSESQAKQIAMQVGRKLATKTKKDRNGKDEDGDGVDGVMDFQIAALEGVMWLVILREFAYI</sequence>
<accession>B6HMB7</accession>
<evidence type="ECO:0000313" key="2">
    <source>
        <dbReference type="EMBL" id="CAP95341.1"/>
    </source>
</evidence>
<dbReference type="EMBL" id="AM920436">
    <property type="protein sequence ID" value="CAP95341.1"/>
    <property type="molecule type" value="Genomic_DNA"/>
</dbReference>
<dbReference type="HOGENOM" id="CLU_164203_0_0_1"/>
<evidence type="ECO:0000256" key="1">
    <source>
        <dbReference type="SAM" id="MobiDB-lite"/>
    </source>
</evidence>
<gene>
    <name evidence="2" type="ORF">Pc21g04440</name>
    <name evidence="2" type="ORF">PCH_Pc21g04440</name>
</gene>
<feature type="region of interest" description="Disordered" evidence="1">
    <location>
        <begin position="74"/>
        <end position="97"/>
    </location>
</feature>
<dbReference type="KEGG" id="pcs:N7525_006928"/>
<dbReference type="AlphaFoldDB" id="B6HMB7"/>
<evidence type="ECO:0000313" key="3">
    <source>
        <dbReference type="Proteomes" id="UP000000724"/>
    </source>
</evidence>
<keyword evidence="3" id="KW-1185">Reference proteome</keyword>
<organism evidence="2 3">
    <name type="scientific">Penicillium rubens (strain ATCC 28089 / DSM 1075 / NRRL 1951 / Wisconsin 54-1255)</name>
    <name type="common">Penicillium chrysogenum</name>
    <dbReference type="NCBI Taxonomy" id="500485"/>
    <lineage>
        <taxon>Eukaryota</taxon>
        <taxon>Fungi</taxon>
        <taxon>Dikarya</taxon>
        <taxon>Ascomycota</taxon>
        <taxon>Pezizomycotina</taxon>
        <taxon>Eurotiomycetes</taxon>
        <taxon>Eurotiomycetidae</taxon>
        <taxon>Eurotiales</taxon>
        <taxon>Aspergillaceae</taxon>
        <taxon>Penicillium</taxon>
        <taxon>Penicillium chrysogenum species complex</taxon>
    </lineage>
</organism>
<protein>
    <submittedName>
        <fullName evidence="2">Uncharacterized protein</fullName>
    </submittedName>
</protein>
<dbReference type="OrthoDB" id="10409217at2759"/>
<dbReference type="GeneID" id="8311112"/>
<dbReference type="Proteomes" id="UP000000724">
    <property type="component" value="Contig Pc00c21"/>
</dbReference>
<dbReference type="VEuPathDB" id="FungiDB:PCH_Pc21g04440"/>
<proteinExistence type="predicted"/>